<name>A0A6L9VZI6_9ACTN</name>
<dbReference type="Gene3D" id="3.20.180.10">
    <property type="entry name" value="PNP-oxidase-like"/>
    <property type="match status" value="1"/>
</dbReference>
<evidence type="ECO:0000256" key="1">
    <source>
        <dbReference type="SAM" id="MobiDB-lite"/>
    </source>
</evidence>
<feature type="region of interest" description="Disordered" evidence="1">
    <location>
        <begin position="1"/>
        <end position="20"/>
    </location>
</feature>
<dbReference type="EMBL" id="JAAGWG010000004">
    <property type="protein sequence ID" value="NEK84774.1"/>
    <property type="molecule type" value="Genomic_DNA"/>
</dbReference>
<organism evidence="2 3">
    <name type="scientific">Blastococcus saxobsidens</name>
    <dbReference type="NCBI Taxonomy" id="138336"/>
    <lineage>
        <taxon>Bacteria</taxon>
        <taxon>Bacillati</taxon>
        <taxon>Actinomycetota</taxon>
        <taxon>Actinomycetes</taxon>
        <taxon>Geodermatophilales</taxon>
        <taxon>Geodermatophilaceae</taxon>
        <taxon>Blastococcus</taxon>
    </lineage>
</organism>
<evidence type="ECO:0000313" key="3">
    <source>
        <dbReference type="Proteomes" id="UP000479241"/>
    </source>
</evidence>
<reference evidence="2 3" key="1">
    <citation type="submission" date="2019-12" db="EMBL/GenBank/DDBJ databases">
        <title>the WGS of Blastococcus saxobsidens 67B17.</title>
        <authorList>
            <person name="Jiang Z."/>
        </authorList>
    </citation>
    <scope>NUCLEOTIDE SEQUENCE [LARGE SCALE GENOMIC DNA]</scope>
    <source>
        <strain evidence="2 3">67B17</strain>
    </source>
</reference>
<gene>
    <name evidence="2" type="ORF">GCU60_03205</name>
</gene>
<dbReference type="RefSeq" id="WP_163202200.1">
    <property type="nucleotide sequence ID" value="NZ_JAAGWG010000004.1"/>
</dbReference>
<dbReference type="Proteomes" id="UP000479241">
    <property type="component" value="Unassembled WGS sequence"/>
</dbReference>
<comment type="caution">
    <text evidence="2">The sequence shown here is derived from an EMBL/GenBank/DDBJ whole genome shotgun (WGS) entry which is preliminary data.</text>
</comment>
<dbReference type="AlphaFoldDB" id="A0A6L9VZI6"/>
<dbReference type="SUPFAM" id="SSF50475">
    <property type="entry name" value="FMN-binding split barrel"/>
    <property type="match status" value="1"/>
</dbReference>
<evidence type="ECO:0000313" key="2">
    <source>
        <dbReference type="EMBL" id="NEK84774.1"/>
    </source>
</evidence>
<protein>
    <submittedName>
        <fullName evidence="2">DUF2470 domain-containing protein</fullName>
    </submittedName>
</protein>
<dbReference type="InterPro" id="IPR037119">
    <property type="entry name" value="Haem_oxidase_HugZ-like_sf"/>
</dbReference>
<accession>A0A6L9VZI6</accession>
<sequence>MTAGPTHSPAAVERQPPAPERARTVATRSATDVHVAGIGSCVVWASTTTADGDMLLVVPATGGVVAALRGSSLGDAPALLTVTDPAPVPLRHPLRGLVHLTGWLVPVPDADVPALLLDFAEAAPADALFEVGRSAVLVRLDLAEVELEESGARTYVDPDDFREARPDVVTRAEDELLAAQRGPLGRLLTRVQRWAGRHDDVRILGLDRFGVRFRMQGRQGCYDLRVPFAAPLSGPDGFADAVDELLTCGPA</sequence>
<proteinExistence type="predicted"/>